<proteinExistence type="predicted"/>
<dbReference type="InterPro" id="IPR015422">
    <property type="entry name" value="PyrdxlP-dep_Trfase_small"/>
</dbReference>
<dbReference type="InterPro" id="IPR015424">
    <property type="entry name" value="PyrdxlP-dep_Trfase"/>
</dbReference>
<dbReference type="InterPro" id="IPR050087">
    <property type="entry name" value="AON_synthase_class-II"/>
</dbReference>
<protein>
    <submittedName>
        <fullName evidence="5">8-amino-7-oxononanoate synthase</fullName>
    </submittedName>
</protein>
<dbReference type="RefSeq" id="WP_207986601.1">
    <property type="nucleotide sequence ID" value="NZ_CP071794.1"/>
</dbReference>
<reference evidence="5 6" key="1">
    <citation type="submission" date="2021-03" db="EMBL/GenBank/DDBJ databases">
        <title>Complete genome of Parasphingorhabdus_sp.JHSY0214.</title>
        <authorList>
            <person name="Yoo J.H."/>
            <person name="Bae J.W."/>
        </authorList>
    </citation>
    <scope>NUCLEOTIDE SEQUENCE [LARGE SCALE GENOMIC DNA]</scope>
    <source>
        <strain evidence="5 6">JHSY0214</strain>
    </source>
</reference>
<name>A0ABX7T2J2_9SPHN</name>
<dbReference type="Proteomes" id="UP000663923">
    <property type="component" value="Chromosome"/>
</dbReference>
<evidence type="ECO:0000256" key="1">
    <source>
        <dbReference type="ARBA" id="ARBA00001933"/>
    </source>
</evidence>
<comment type="cofactor">
    <cofactor evidence="1">
        <name>pyridoxal 5'-phosphate</name>
        <dbReference type="ChEBI" id="CHEBI:597326"/>
    </cofactor>
</comment>
<evidence type="ECO:0000259" key="4">
    <source>
        <dbReference type="Pfam" id="PF00155"/>
    </source>
</evidence>
<keyword evidence="2" id="KW-0808">Transferase</keyword>
<evidence type="ECO:0000256" key="2">
    <source>
        <dbReference type="ARBA" id="ARBA00022679"/>
    </source>
</evidence>
<dbReference type="PANTHER" id="PTHR13693:SF100">
    <property type="entry name" value="8-AMINO-7-OXONONANOATE SYNTHASE"/>
    <property type="match status" value="1"/>
</dbReference>
<evidence type="ECO:0000313" key="6">
    <source>
        <dbReference type="Proteomes" id="UP000663923"/>
    </source>
</evidence>
<keyword evidence="3" id="KW-0663">Pyridoxal phosphate</keyword>
<dbReference type="InterPro" id="IPR004839">
    <property type="entry name" value="Aminotransferase_I/II_large"/>
</dbReference>
<dbReference type="SUPFAM" id="SSF53383">
    <property type="entry name" value="PLP-dependent transferases"/>
    <property type="match status" value="1"/>
</dbReference>
<keyword evidence="6" id="KW-1185">Reference proteome</keyword>
<dbReference type="EMBL" id="CP071794">
    <property type="protein sequence ID" value="QTD54767.1"/>
    <property type="molecule type" value="Genomic_DNA"/>
</dbReference>
<dbReference type="Gene3D" id="3.90.1150.10">
    <property type="entry name" value="Aspartate Aminotransferase, domain 1"/>
    <property type="match status" value="1"/>
</dbReference>
<accession>A0ABX7T2J2</accession>
<dbReference type="Pfam" id="PF00155">
    <property type="entry name" value="Aminotran_1_2"/>
    <property type="match status" value="1"/>
</dbReference>
<evidence type="ECO:0000256" key="3">
    <source>
        <dbReference type="ARBA" id="ARBA00022898"/>
    </source>
</evidence>
<dbReference type="InterPro" id="IPR015421">
    <property type="entry name" value="PyrdxlP-dep_Trfase_major"/>
</dbReference>
<organism evidence="5 6">
    <name type="scientific">Parasphingorhabdus cellanae</name>
    <dbReference type="NCBI Taxonomy" id="2806553"/>
    <lineage>
        <taxon>Bacteria</taxon>
        <taxon>Pseudomonadati</taxon>
        <taxon>Pseudomonadota</taxon>
        <taxon>Alphaproteobacteria</taxon>
        <taxon>Sphingomonadales</taxon>
        <taxon>Sphingomonadaceae</taxon>
        <taxon>Parasphingorhabdus</taxon>
    </lineage>
</organism>
<dbReference type="Gene3D" id="3.40.640.10">
    <property type="entry name" value="Type I PLP-dependent aspartate aminotransferase-like (Major domain)"/>
    <property type="match status" value="1"/>
</dbReference>
<sequence>MSRFEPFHQQLDALDRAGRKRTLIGLPGKDFSSNDYLGLARSPFLKTAAHAALDKGIAHGSGGSRLLAGNHPEHEALEAFAASHYGAEAALFFSTGYAANLALFSTLPQTDDLVLYDDLIHASSHDGMKLGRAETQSFRHNDLNDLQSQIATYRHSGGTGMVWIAVESLYSMDGDQAPLVDIADIANANDAVLIIDEAHAVGVFGTGGVGLSGSLENQDNAIVLRTCGKAMGVEGGLITMPSVLRDFFINRARAFIFSTAPSPLTAHLVHKAIEYIATKPSLQTQLHNNIAVAEHRLGALCPASRAGSQIFPVIIGDDSAAVQIAASLQQRGFDVRAIRPPTVPAGTARLRLSLTLNVLQEDIISLADALTEAQNREYAA</sequence>
<gene>
    <name evidence="5" type="ORF">J4G78_10915</name>
</gene>
<evidence type="ECO:0000313" key="5">
    <source>
        <dbReference type="EMBL" id="QTD54767.1"/>
    </source>
</evidence>
<feature type="domain" description="Aminotransferase class I/classII large" evidence="4">
    <location>
        <begin position="30"/>
        <end position="361"/>
    </location>
</feature>
<dbReference type="PANTHER" id="PTHR13693">
    <property type="entry name" value="CLASS II AMINOTRANSFERASE/8-AMINO-7-OXONONANOATE SYNTHASE"/>
    <property type="match status" value="1"/>
</dbReference>